<evidence type="ECO:0000313" key="2">
    <source>
        <dbReference type="Proteomes" id="UP001501074"/>
    </source>
</evidence>
<gene>
    <name evidence="1" type="ORF">GCM10022223_01420</name>
</gene>
<proteinExistence type="predicted"/>
<keyword evidence="2" id="KW-1185">Reference proteome</keyword>
<dbReference type="InterPro" id="IPR034660">
    <property type="entry name" value="DinB/YfiT-like"/>
</dbReference>
<dbReference type="SUPFAM" id="SSF109854">
    <property type="entry name" value="DinB/YfiT-like putative metalloenzymes"/>
    <property type="match status" value="1"/>
</dbReference>
<dbReference type="Pfam" id="PF04978">
    <property type="entry name" value="MST"/>
    <property type="match status" value="1"/>
</dbReference>
<dbReference type="Gene3D" id="1.20.120.450">
    <property type="entry name" value="dinb family like domain"/>
    <property type="match status" value="1"/>
</dbReference>
<dbReference type="InterPro" id="IPR007061">
    <property type="entry name" value="MST-like"/>
</dbReference>
<sequence>MTGDTKSQLREYLQETRDALLWKLEGLSECDLRRPLVPTGTNLLGLLKHVAMVEAGYFGSVFGRPFADEPFACLAEDAEPDADLYATADETPDQIRDLYRRVQAHSDATIEALDLDATGTVPWWRPGSTTVTLHRILIHMIYETGRHAGQADIVRELIDGSAGRLPGKTNLPDVTAAERAARRDRIEQIARSFA</sequence>
<dbReference type="RefSeq" id="WP_231485416.1">
    <property type="nucleotide sequence ID" value="NZ_BAAAZO010000001.1"/>
</dbReference>
<comment type="caution">
    <text evidence="1">The sequence shown here is derived from an EMBL/GenBank/DDBJ whole genome shotgun (WGS) entry which is preliminary data.</text>
</comment>
<protein>
    <submittedName>
        <fullName evidence="1">DinB family protein</fullName>
    </submittedName>
</protein>
<organism evidence="1 2">
    <name type="scientific">Kineosporia mesophila</name>
    <dbReference type="NCBI Taxonomy" id="566012"/>
    <lineage>
        <taxon>Bacteria</taxon>
        <taxon>Bacillati</taxon>
        <taxon>Actinomycetota</taxon>
        <taxon>Actinomycetes</taxon>
        <taxon>Kineosporiales</taxon>
        <taxon>Kineosporiaceae</taxon>
        <taxon>Kineosporia</taxon>
    </lineage>
</organism>
<dbReference type="Proteomes" id="UP001501074">
    <property type="component" value="Unassembled WGS sequence"/>
</dbReference>
<evidence type="ECO:0000313" key="1">
    <source>
        <dbReference type="EMBL" id="GAA3590643.1"/>
    </source>
</evidence>
<dbReference type="EMBL" id="BAAAZO010000001">
    <property type="protein sequence ID" value="GAA3590643.1"/>
    <property type="molecule type" value="Genomic_DNA"/>
</dbReference>
<accession>A0ABP6YT79</accession>
<reference evidence="2" key="1">
    <citation type="journal article" date="2019" name="Int. J. Syst. Evol. Microbiol.">
        <title>The Global Catalogue of Microorganisms (GCM) 10K type strain sequencing project: providing services to taxonomists for standard genome sequencing and annotation.</title>
        <authorList>
            <consortium name="The Broad Institute Genomics Platform"/>
            <consortium name="The Broad Institute Genome Sequencing Center for Infectious Disease"/>
            <person name="Wu L."/>
            <person name="Ma J."/>
        </authorList>
    </citation>
    <scope>NUCLEOTIDE SEQUENCE [LARGE SCALE GENOMIC DNA]</scope>
    <source>
        <strain evidence="2">JCM 16902</strain>
    </source>
</reference>
<name>A0ABP6YT79_9ACTN</name>